<name>A0AA39SG75_ACESA</name>
<reference evidence="1" key="1">
    <citation type="journal article" date="2022" name="Plant J.">
        <title>Strategies of tolerance reflected in two North American maple genomes.</title>
        <authorList>
            <person name="McEvoy S.L."/>
            <person name="Sezen U.U."/>
            <person name="Trouern-Trend A."/>
            <person name="McMahon S.M."/>
            <person name="Schaberg P.G."/>
            <person name="Yang J."/>
            <person name="Wegrzyn J.L."/>
            <person name="Swenson N.G."/>
        </authorList>
    </citation>
    <scope>NUCLEOTIDE SEQUENCE</scope>
    <source>
        <strain evidence="1">NS2018</strain>
    </source>
</reference>
<comment type="caution">
    <text evidence="1">The sequence shown here is derived from an EMBL/GenBank/DDBJ whole genome shotgun (WGS) entry which is preliminary data.</text>
</comment>
<gene>
    <name evidence="1" type="ORF">LWI29_033490</name>
</gene>
<reference evidence="1" key="2">
    <citation type="submission" date="2023-06" db="EMBL/GenBank/DDBJ databases">
        <authorList>
            <person name="Swenson N.G."/>
            <person name="Wegrzyn J.L."/>
            <person name="Mcevoy S.L."/>
        </authorList>
    </citation>
    <scope>NUCLEOTIDE SEQUENCE</scope>
    <source>
        <strain evidence="1">NS2018</strain>
        <tissue evidence="1">Leaf</tissue>
    </source>
</reference>
<evidence type="ECO:0000313" key="2">
    <source>
        <dbReference type="Proteomes" id="UP001168877"/>
    </source>
</evidence>
<proteinExistence type="predicted"/>
<dbReference type="AlphaFoldDB" id="A0AA39SG75"/>
<accession>A0AA39SG75</accession>
<keyword evidence="2" id="KW-1185">Reference proteome</keyword>
<organism evidence="1 2">
    <name type="scientific">Acer saccharum</name>
    <name type="common">Sugar maple</name>
    <dbReference type="NCBI Taxonomy" id="4024"/>
    <lineage>
        <taxon>Eukaryota</taxon>
        <taxon>Viridiplantae</taxon>
        <taxon>Streptophyta</taxon>
        <taxon>Embryophyta</taxon>
        <taxon>Tracheophyta</taxon>
        <taxon>Spermatophyta</taxon>
        <taxon>Magnoliopsida</taxon>
        <taxon>eudicotyledons</taxon>
        <taxon>Gunneridae</taxon>
        <taxon>Pentapetalae</taxon>
        <taxon>rosids</taxon>
        <taxon>malvids</taxon>
        <taxon>Sapindales</taxon>
        <taxon>Sapindaceae</taxon>
        <taxon>Hippocastanoideae</taxon>
        <taxon>Acereae</taxon>
        <taxon>Acer</taxon>
    </lineage>
</organism>
<evidence type="ECO:0000313" key="1">
    <source>
        <dbReference type="EMBL" id="KAK0590944.1"/>
    </source>
</evidence>
<protein>
    <submittedName>
        <fullName evidence="1">Uncharacterized protein</fullName>
    </submittedName>
</protein>
<dbReference type="Proteomes" id="UP001168877">
    <property type="component" value="Unassembled WGS sequence"/>
</dbReference>
<sequence length="169" mass="19669">MSTGKRYIREGYWKDFRSAPHNNRVCTVFNNDAIEKLTQAFIAVEMQSGEISRLEEQLSERDKRLKSASTEKSQLQQAYETRLKLFTKDDALRRSLENSKTRAFLVSVNVRELNMKNINIEVKLARVELKCTHFEQRAILAEKKAAQLEEMAWITKEIMANAQHSMLKS</sequence>
<dbReference type="EMBL" id="JAUESC010000381">
    <property type="protein sequence ID" value="KAK0590944.1"/>
    <property type="molecule type" value="Genomic_DNA"/>
</dbReference>